<protein>
    <submittedName>
        <fullName evidence="2">SGNH/GDSL hydrolase family protein</fullName>
    </submittedName>
</protein>
<dbReference type="EMBL" id="QWZQ01000027">
    <property type="protein sequence ID" value="RRK10187.1"/>
    <property type="molecule type" value="Genomic_DNA"/>
</dbReference>
<dbReference type="Pfam" id="PF13472">
    <property type="entry name" value="Lipase_GDSL_2"/>
    <property type="match status" value="1"/>
</dbReference>
<dbReference type="InterPro" id="IPR036514">
    <property type="entry name" value="SGNH_hydro_sf"/>
</dbReference>
<comment type="caution">
    <text evidence="2">The sequence shown here is derived from an EMBL/GenBank/DDBJ whole genome shotgun (WGS) entry which is preliminary data.</text>
</comment>
<evidence type="ECO:0000313" key="2">
    <source>
        <dbReference type="EMBL" id="RRK10187.1"/>
    </source>
</evidence>
<name>A0A3R8J794_9LACO</name>
<keyword evidence="2" id="KW-0378">Hydrolase</keyword>
<dbReference type="SUPFAM" id="SSF52266">
    <property type="entry name" value="SGNH hydrolase"/>
    <property type="match status" value="1"/>
</dbReference>
<dbReference type="AlphaFoldDB" id="A0A3R8J794"/>
<dbReference type="Gene3D" id="3.40.50.1110">
    <property type="entry name" value="SGNH hydrolase"/>
    <property type="match status" value="1"/>
</dbReference>
<dbReference type="Proteomes" id="UP000283633">
    <property type="component" value="Unassembled WGS sequence"/>
</dbReference>
<gene>
    <name evidence="2" type="ORF">D1831_08830</name>
</gene>
<organism evidence="2 3">
    <name type="scientific">Lactiplantibacillus garii</name>
    <dbReference type="NCBI Taxonomy" id="2306423"/>
    <lineage>
        <taxon>Bacteria</taxon>
        <taxon>Bacillati</taxon>
        <taxon>Bacillota</taxon>
        <taxon>Bacilli</taxon>
        <taxon>Lactobacillales</taxon>
        <taxon>Lactobacillaceae</taxon>
        <taxon>Lactiplantibacillus</taxon>
    </lineage>
</organism>
<keyword evidence="3" id="KW-1185">Reference proteome</keyword>
<dbReference type="InterPro" id="IPR013830">
    <property type="entry name" value="SGNH_hydro"/>
</dbReference>
<dbReference type="OrthoDB" id="9801375at2"/>
<accession>A0A3R8J794</accession>
<dbReference type="CDD" id="cd00229">
    <property type="entry name" value="SGNH_hydrolase"/>
    <property type="match status" value="1"/>
</dbReference>
<sequence>MLGEHAFNNFNCANRLSFKPANANFKSVPSAYFQGRWFEQSTGKETVVSTITEGSSLFFQFEGTHLEIDFKVLQTMCIVAVSIDHQVYRKMPATERCIVSKCLNPGKHEVRVVVDAIKETDDLWYGGKGLAVRSIVAEKVRPIKPTNKVAWFLGDSITAGIHVNGDPEPETNSYIQSYGNIASENLKLTNIPMAFGATGVTTGGSGDVPKAIEYLDFAMNGVQVDCDQPDICIVNYGTNDRTNRNLFPAEFKTFMMALSQKVPGVPIVVLRPFVGDFAAEIQAAIAGVPNTIYVDTQNWQFERTDGLHPNAVGSKKLGLYLAEKLRSRFENDFFE</sequence>
<proteinExistence type="predicted"/>
<dbReference type="Gene3D" id="2.60.120.260">
    <property type="entry name" value="Galactose-binding domain-like"/>
    <property type="match status" value="1"/>
</dbReference>
<dbReference type="RefSeq" id="WP_125072566.1">
    <property type="nucleotide sequence ID" value="NZ_QWZQ01000027.1"/>
</dbReference>
<reference evidence="2 3" key="1">
    <citation type="submission" date="2018-08" db="EMBL/GenBank/DDBJ databases">
        <title>Genome Lactobacillus garii FI11369.</title>
        <authorList>
            <person name="Diaz M."/>
            <person name="Narbad A."/>
        </authorList>
    </citation>
    <scope>NUCLEOTIDE SEQUENCE [LARGE SCALE GENOMIC DNA]</scope>
    <source>
        <strain evidence="2 3">FI11369</strain>
    </source>
</reference>
<evidence type="ECO:0000313" key="3">
    <source>
        <dbReference type="Proteomes" id="UP000283633"/>
    </source>
</evidence>
<feature type="domain" description="SGNH hydrolase-type esterase" evidence="1">
    <location>
        <begin position="152"/>
        <end position="315"/>
    </location>
</feature>
<dbReference type="GO" id="GO:0016787">
    <property type="term" value="F:hydrolase activity"/>
    <property type="evidence" value="ECO:0007669"/>
    <property type="project" value="UniProtKB-KW"/>
</dbReference>
<evidence type="ECO:0000259" key="1">
    <source>
        <dbReference type="Pfam" id="PF13472"/>
    </source>
</evidence>